<evidence type="ECO:0000259" key="6">
    <source>
        <dbReference type="Pfam" id="PF07992"/>
    </source>
</evidence>
<evidence type="ECO:0000313" key="8">
    <source>
        <dbReference type="Proteomes" id="UP000588647"/>
    </source>
</evidence>
<dbReference type="PANTHER" id="PTHR42913">
    <property type="entry name" value="APOPTOSIS-INDUCING FACTOR 1"/>
    <property type="match status" value="1"/>
</dbReference>
<dbReference type="EMBL" id="JACIEM010000002">
    <property type="protein sequence ID" value="MBB4002510.1"/>
    <property type="molecule type" value="Genomic_DNA"/>
</dbReference>
<comment type="caution">
    <text evidence="7">The sequence shown here is derived from an EMBL/GenBank/DDBJ whole genome shotgun (WGS) entry which is preliminary data.</text>
</comment>
<dbReference type="InterPro" id="IPR023753">
    <property type="entry name" value="FAD/NAD-binding_dom"/>
</dbReference>
<dbReference type="SUPFAM" id="SSF51905">
    <property type="entry name" value="FAD/NAD(P)-binding domain"/>
    <property type="match status" value="1"/>
</dbReference>
<keyword evidence="4" id="KW-0274">FAD</keyword>
<evidence type="ECO:0000313" key="7">
    <source>
        <dbReference type="EMBL" id="MBB4002510.1"/>
    </source>
</evidence>
<organism evidence="7 8">
    <name type="scientific">Aurantimonas endophytica</name>
    <dbReference type="NCBI Taxonomy" id="1522175"/>
    <lineage>
        <taxon>Bacteria</taxon>
        <taxon>Pseudomonadati</taxon>
        <taxon>Pseudomonadota</taxon>
        <taxon>Alphaproteobacteria</taxon>
        <taxon>Hyphomicrobiales</taxon>
        <taxon>Aurantimonadaceae</taxon>
        <taxon>Aurantimonas</taxon>
    </lineage>
</organism>
<dbReference type="Pfam" id="PF07992">
    <property type="entry name" value="Pyr_redox_2"/>
    <property type="match status" value="1"/>
</dbReference>
<accession>A0A7W6MP31</accession>
<dbReference type="GO" id="GO:0019646">
    <property type="term" value="P:aerobic electron transport chain"/>
    <property type="evidence" value="ECO:0007669"/>
    <property type="project" value="TreeGrafter"/>
</dbReference>
<evidence type="ECO:0000256" key="1">
    <source>
        <dbReference type="ARBA" id="ARBA00001974"/>
    </source>
</evidence>
<name>A0A7W6MP31_9HYPH</name>
<evidence type="ECO:0000256" key="3">
    <source>
        <dbReference type="ARBA" id="ARBA00022630"/>
    </source>
</evidence>
<keyword evidence="8" id="KW-1185">Reference proteome</keyword>
<keyword evidence="5 7" id="KW-0560">Oxidoreductase</keyword>
<reference evidence="7 8" key="1">
    <citation type="submission" date="2020-08" db="EMBL/GenBank/DDBJ databases">
        <title>Genomic Encyclopedia of Type Strains, Phase IV (KMG-IV): sequencing the most valuable type-strain genomes for metagenomic binning, comparative biology and taxonomic classification.</title>
        <authorList>
            <person name="Goeker M."/>
        </authorList>
    </citation>
    <scope>NUCLEOTIDE SEQUENCE [LARGE SCALE GENOMIC DNA]</scope>
    <source>
        <strain evidence="7 8">DSM 103570</strain>
    </source>
</reference>
<dbReference type="Gene3D" id="3.50.50.100">
    <property type="match status" value="1"/>
</dbReference>
<dbReference type="InterPro" id="IPR051169">
    <property type="entry name" value="NADH-Q_oxidoreductase"/>
</dbReference>
<dbReference type="PRINTS" id="PR00368">
    <property type="entry name" value="FADPNR"/>
</dbReference>
<dbReference type="InterPro" id="IPR036188">
    <property type="entry name" value="FAD/NAD-bd_sf"/>
</dbReference>
<comment type="similarity">
    <text evidence="2">Belongs to the NADH dehydrogenase family.</text>
</comment>
<protein>
    <submittedName>
        <fullName evidence="7">NADH dehydrogenase</fullName>
        <ecNumber evidence="7">1.6.99.3</ecNumber>
    </submittedName>
</protein>
<evidence type="ECO:0000256" key="4">
    <source>
        <dbReference type="ARBA" id="ARBA00022827"/>
    </source>
</evidence>
<sequence length="430" mass="46063">MADVAGKQRVTVLGGGAGGLELAVGLSRRHDLDVTLVDRVSTHLWKPRLHEFAAGTVNSSLAEMSFYTLAGMHGFRFEQGDVETIDRAAKTIRLAEMRDANDHFVTTGRSLAYDACVVALGGLTATFDTEGVAEHAIRLDEKSDAEEFRDLFIAMMIHARVSREPAHVVIVGSGATGTELAAHLRLSEQAFAHERGSDEMRPLLKLTILEAAPQLMPGADDGLRKSVSDRLDQLDIVVRTNAAVDRVGASEIRIKTGEVFPADVTVWAAGLTGHPRLKQLADFEIDKKGRIVVDDRLRSSIDPAIFVIGDAASFTPEGAEAPLPPTAQCASQQADYLVSALPELLAGGTPKPFVYNDRGRLLSLGGAGSVGLVGFLRKNDFLVEGRFATAAYHGLQRRHQWSVLGPLRGSVAILADMISPTAGPALKLHG</sequence>
<proteinExistence type="inferred from homology"/>
<dbReference type="Proteomes" id="UP000588647">
    <property type="component" value="Unassembled WGS sequence"/>
</dbReference>
<gene>
    <name evidence="7" type="ORF">GGR03_001585</name>
</gene>
<dbReference type="GO" id="GO:0003955">
    <property type="term" value="F:NAD(P)H dehydrogenase (quinone) activity"/>
    <property type="evidence" value="ECO:0007669"/>
    <property type="project" value="TreeGrafter"/>
</dbReference>
<feature type="domain" description="FAD/NAD(P)-binding" evidence="6">
    <location>
        <begin position="9"/>
        <end position="334"/>
    </location>
</feature>
<keyword evidence="3" id="KW-0285">Flavoprotein</keyword>
<dbReference type="EC" id="1.6.99.3" evidence="7"/>
<dbReference type="AlphaFoldDB" id="A0A7W6MP31"/>
<comment type="cofactor">
    <cofactor evidence="1">
        <name>FAD</name>
        <dbReference type="ChEBI" id="CHEBI:57692"/>
    </cofactor>
</comment>
<evidence type="ECO:0000256" key="5">
    <source>
        <dbReference type="ARBA" id="ARBA00023002"/>
    </source>
</evidence>
<evidence type="ECO:0000256" key="2">
    <source>
        <dbReference type="ARBA" id="ARBA00005272"/>
    </source>
</evidence>
<dbReference type="RefSeq" id="WP_183207088.1">
    <property type="nucleotide sequence ID" value="NZ_JAAAMM010000002.1"/>
</dbReference>
<dbReference type="PANTHER" id="PTHR42913:SF3">
    <property type="entry name" value="64 KDA MITOCHONDRIAL NADH DEHYDROGENASE (EUROFUNG)"/>
    <property type="match status" value="1"/>
</dbReference>